<gene>
    <name evidence="3" type="ORF">CTEN210_06273</name>
</gene>
<keyword evidence="1" id="KW-0256">Endoplasmic reticulum</keyword>
<organism evidence="3 4">
    <name type="scientific">Chaetoceros tenuissimus</name>
    <dbReference type="NCBI Taxonomy" id="426638"/>
    <lineage>
        <taxon>Eukaryota</taxon>
        <taxon>Sar</taxon>
        <taxon>Stramenopiles</taxon>
        <taxon>Ochrophyta</taxon>
        <taxon>Bacillariophyta</taxon>
        <taxon>Coscinodiscophyceae</taxon>
        <taxon>Chaetocerotophycidae</taxon>
        <taxon>Chaetocerotales</taxon>
        <taxon>Chaetocerotaceae</taxon>
        <taxon>Chaetoceros</taxon>
    </lineage>
</organism>
<keyword evidence="1" id="KW-0653">Protein transport</keyword>
<keyword evidence="4" id="KW-1185">Reference proteome</keyword>
<dbReference type="Proteomes" id="UP001054902">
    <property type="component" value="Unassembled WGS sequence"/>
</dbReference>
<dbReference type="AlphaFoldDB" id="A0AAD3CPJ3"/>
<dbReference type="Gene3D" id="3.40.50.1820">
    <property type="entry name" value="alpha/beta hydrolase"/>
    <property type="match status" value="1"/>
</dbReference>
<dbReference type="GO" id="GO:0016788">
    <property type="term" value="F:hydrolase activity, acting on ester bonds"/>
    <property type="evidence" value="ECO:0007669"/>
    <property type="project" value="InterPro"/>
</dbReference>
<dbReference type="GO" id="GO:0015031">
    <property type="term" value="P:protein transport"/>
    <property type="evidence" value="ECO:0007669"/>
    <property type="project" value="UniProtKB-KW"/>
</dbReference>
<dbReference type="SUPFAM" id="SSF53474">
    <property type="entry name" value="alpha/beta-Hydrolases"/>
    <property type="match status" value="1"/>
</dbReference>
<comment type="caution">
    <text evidence="3">The sequence shown here is derived from an EMBL/GenBank/DDBJ whole genome shotgun (WGS) entry which is preliminary data.</text>
</comment>
<reference evidence="3 4" key="1">
    <citation type="journal article" date="2021" name="Sci. Rep.">
        <title>The genome of the diatom Chaetoceros tenuissimus carries an ancient integrated fragment of an extant virus.</title>
        <authorList>
            <person name="Hongo Y."/>
            <person name="Kimura K."/>
            <person name="Takaki Y."/>
            <person name="Yoshida Y."/>
            <person name="Baba S."/>
            <person name="Kobayashi G."/>
            <person name="Nagasaki K."/>
            <person name="Hano T."/>
            <person name="Tomaru Y."/>
        </authorList>
    </citation>
    <scope>NUCLEOTIDE SEQUENCE [LARGE SCALE GENOMIC DNA]</scope>
    <source>
        <strain evidence="3 4">NIES-3715</strain>
    </source>
</reference>
<keyword evidence="1" id="KW-0813">Transport</keyword>
<proteinExistence type="inferred from homology"/>
<evidence type="ECO:0000259" key="2">
    <source>
        <dbReference type="Pfam" id="PF07819"/>
    </source>
</evidence>
<evidence type="ECO:0000256" key="1">
    <source>
        <dbReference type="RuleBase" id="RU365011"/>
    </source>
</evidence>
<feature type="domain" description="GPI inositol-deacylase PGAP1-like alpha/beta" evidence="2">
    <location>
        <begin position="23"/>
        <end position="79"/>
    </location>
</feature>
<accession>A0AAD3CPJ3</accession>
<dbReference type="InterPro" id="IPR012908">
    <property type="entry name" value="PGAP1-ab_dom-like"/>
</dbReference>
<sequence>MRPFQVQRQQPQQKDRIQFSFPHTDRKGKGRIALIGHSAGGWISRVYLSNRNYGGRSYNGSELVHSLMTLESPNANAPGAAFKSIEWINREDIPDTVRALAVAGKGFQGGSMWNFYQECI</sequence>
<keyword evidence="1" id="KW-0472">Membrane</keyword>
<dbReference type="EC" id="3.1.-.-" evidence="1"/>
<protein>
    <recommendedName>
        <fullName evidence="1">GPI inositol-deacylase</fullName>
        <ecNumber evidence="1">3.1.-.-</ecNumber>
    </recommendedName>
</protein>
<evidence type="ECO:0000313" key="3">
    <source>
        <dbReference type="EMBL" id="GFH49797.1"/>
    </source>
</evidence>
<evidence type="ECO:0000313" key="4">
    <source>
        <dbReference type="Proteomes" id="UP001054902"/>
    </source>
</evidence>
<dbReference type="GO" id="GO:0005789">
    <property type="term" value="C:endoplasmic reticulum membrane"/>
    <property type="evidence" value="ECO:0007669"/>
    <property type="project" value="UniProtKB-SubCell"/>
</dbReference>
<name>A0AAD3CPJ3_9STRA</name>
<dbReference type="InterPro" id="IPR029058">
    <property type="entry name" value="AB_hydrolase_fold"/>
</dbReference>
<comment type="similarity">
    <text evidence="1">Belongs to the GPI inositol-deacylase family.</text>
</comment>
<dbReference type="Pfam" id="PF07819">
    <property type="entry name" value="PGAP1"/>
    <property type="match status" value="1"/>
</dbReference>
<comment type="function">
    <text evidence="1">Involved in inositol deacylation of GPI-anchored proteins which plays important roles in the quality control and ER-associated degradation of GPI-anchored proteins.</text>
</comment>
<dbReference type="EMBL" id="BLLK01000038">
    <property type="protein sequence ID" value="GFH49797.1"/>
    <property type="molecule type" value="Genomic_DNA"/>
</dbReference>
<comment type="subcellular location">
    <subcellularLocation>
        <location evidence="1">Endoplasmic reticulum membrane</location>
    </subcellularLocation>
</comment>
<keyword evidence="1" id="KW-0378">Hydrolase</keyword>